<comment type="caution">
    <text evidence="1">The sequence shown here is derived from an EMBL/GenBank/DDBJ whole genome shotgun (WGS) entry which is preliminary data.</text>
</comment>
<evidence type="ECO:0000313" key="1">
    <source>
        <dbReference type="EMBL" id="MDR6142063.1"/>
    </source>
</evidence>
<dbReference type="EMBL" id="JAVIZQ010000001">
    <property type="protein sequence ID" value="MDR6142063.1"/>
    <property type="molecule type" value="Genomic_DNA"/>
</dbReference>
<organism evidence="1 2">
    <name type="scientific">Microbacterium foliorum</name>
    <dbReference type="NCBI Taxonomy" id="104336"/>
    <lineage>
        <taxon>Bacteria</taxon>
        <taxon>Bacillati</taxon>
        <taxon>Actinomycetota</taxon>
        <taxon>Actinomycetes</taxon>
        <taxon>Micrococcales</taxon>
        <taxon>Microbacteriaceae</taxon>
        <taxon>Microbacterium</taxon>
    </lineage>
</organism>
<proteinExistence type="predicted"/>
<evidence type="ECO:0000313" key="2">
    <source>
        <dbReference type="Proteomes" id="UP001249291"/>
    </source>
</evidence>
<sequence length="97" mass="10490">MSNENVRATVYLQVAPEVSRFYPRDDSRSIQGAKVVGSTQKRSSKPQGGTVEVKLTVEIPKAAFLPLRPEAIVIVPESMTTPHPIEVEASDANEGNA</sequence>
<reference evidence="1 2" key="1">
    <citation type="submission" date="2023-08" db="EMBL/GenBank/DDBJ databases">
        <title>Functional and genomic diversity of the sorghum phyllosphere microbiome.</title>
        <authorList>
            <person name="Shade A."/>
        </authorList>
    </citation>
    <scope>NUCLEOTIDE SEQUENCE [LARGE SCALE GENOMIC DNA]</scope>
    <source>
        <strain evidence="1 2">SORGH_AS_0445</strain>
    </source>
</reference>
<name>A0ABU1HPU3_9MICO</name>
<dbReference type="Proteomes" id="UP001249291">
    <property type="component" value="Unassembled WGS sequence"/>
</dbReference>
<protein>
    <submittedName>
        <fullName evidence="1">Uncharacterized protein</fullName>
    </submittedName>
</protein>
<accession>A0ABU1HPU3</accession>
<gene>
    <name evidence="1" type="ORF">QE375_001617</name>
</gene>
<dbReference type="RefSeq" id="WP_309689749.1">
    <property type="nucleotide sequence ID" value="NZ_JAVIZQ010000001.1"/>
</dbReference>
<keyword evidence="2" id="KW-1185">Reference proteome</keyword>